<dbReference type="CDD" id="cd06704">
    <property type="entry name" value="PDZ1_Scribble-like"/>
    <property type="match status" value="1"/>
</dbReference>
<dbReference type="GO" id="GO:0098968">
    <property type="term" value="P:neurotransmitter receptor transport postsynaptic membrane to endosome"/>
    <property type="evidence" value="ECO:0007669"/>
    <property type="project" value="TreeGrafter"/>
</dbReference>
<dbReference type="PROSITE" id="PS50106">
    <property type="entry name" value="PDZ"/>
    <property type="match status" value="2"/>
</dbReference>
<proteinExistence type="predicted"/>
<dbReference type="GO" id="GO:0098609">
    <property type="term" value="P:cell-cell adhesion"/>
    <property type="evidence" value="ECO:0007669"/>
    <property type="project" value="TreeGrafter"/>
</dbReference>
<dbReference type="GO" id="GO:0045211">
    <property type="term" value="C:postsynaptic membrane"/>
    <property type="evidence" value="ECO:0007669"/>
    <property type="project" value="TreeGrafter"/>
</dbReference>
<dbReference type="GO" id="GO:0005912">
    <property type="term" value="C:adherens junction"/>
    <property type="evidence" value="ECO:0007669"/>
    <property type="project" value="TreeGrafter"/>
</dbReference>
<dbReference type="PANTHER" id="PTHR23119:SF44">
    <property type="entry name" value="PROTEIN LAP4"/>
    <property type="match status" value="1"/>
</dbReference>
<dbReference type="VEuPathDB" id="VectorBase:GAUT044590"/>
<dbReference type="InterPro" id="IPR001478">
    <property type="entry name" value="PDZ"/>
</dbReference>
<dbReference type="AlphaFoldDB" id="A0A1A9VQR4"/>
<dbReference type="GO" id="GO:0043113">
    <property type="term" value="P:receptor clustering"/>
    <property type="evidence" value="ECO:0007669"/>
    <property type="project" value="TreeGrafter"/>
</dbReference>
<dbReference type="PANTHER" id="PTHR23119">
    <property type="entry name" value="DISCS LARGE"/>
    <property type="match status" value="1"/>
</dbReference>
<accession>A0A1A9VQR4</accession>
<dbReference type="SUPFAM" id="SSF50156">
    <property type="entry name" value="PDZ domain-like"/>
    <property type="match status" value="2"/>
</dbReference>
<dbReference type="FunFam" id="2.30.42.10:FF:000041">
    <property type="entry name" value="protein scribble homolog isoform X1"/>
    <property type="match status" value="1"/>
</dbReference>
<dbReference type="Proteomes" id="UP000078200">
    <property type="component" value="Unassembled WGS sequence"/>
</dbReference>
<name>A0A1A9VQR4_GLOAU</name>
<feature type="domain" description="PDZ" evidence="2">
    <location>
        <begin position="98"/>
        <end position="185"/>
    </location>
</feature>
<evidence type="ECO:0000313" key="3">
    <source>
        <dbReference type="EnsemblMetazoa" id="GAUT044590-PA"/>
    </source>
</evidence>
<dbReference type="GO" id="GO:0019901">
    <property type="term" value="F:protein kinase binding"/>
    <property type="evidence" value="ECO:0007669"/>
    <property type="project" value="TreeGrafter"/>
</dbReference>
<dbReference type="GO" id="GO:0045197">
    <property type="term" value="P:establishment or maintenance of epithelial cell apical/basal polarity"/>
    <property type="evidence" value="ECO:0007669"/>
    <property type="project" value="TreeGrafter"/>
</dbReference>
<dbReference type="Pfam" id="PF00595">
    <property type="entry name" value="PDZ"/>
    <property type="match status" value="2"/>
</dbReference>
<evidence type="ECO:0000313" key="4">
    <source>
        <dbReference type="Proteomes" id="UP000078200"/>
    </source>
</evidence>
<dbReference type="Gene3D" id="2.30.42.10">
    <property type="match status" value="2"/>
</dbReference>
<dbReference type="InterPro" id="IPR050614">
    <property type="entry name" value="Synaptic_Scaffolding_LAP-MAGUK"/>
</dbReference>
<sequence>MFNVKIKVKEGNNTMPRRNGRTNNYTQHTNSGYSSPTTTGSLRSSLASANRSPNNSLKRKDKRVRIVTTYPPIDNINERTKQYDALDGITELRLEQYEIHIERTSAGLGLSIAGGKGSTPFKGDDEGIFISRVTESGPADMAGLKVGDKVLKVNGISVVDADHYQAVQVLKACGSVLVLVVEREVTRLIGHPVFSEDGSLSQISVEARPLSVQIQQQQQNQHSVREKAIPPPIEIPADSQHQIQQQHNLQNYQANIFTTPATVATATAATTAMTLQDQQPHATSTNGIVENSKDALLSYITLHTTLIRDQIGQGLGFSIAGGRGSPPYKDGCDGIFISRITEGGLAHRDGKITVGDRVMAINGNDMTNAQHDAAVQCLTEPQRFVRLVLQRIYRGPLDAPLSPHSPAVLNSLSPSVNFKRSIGDIIGEQQLSTPTKYTMQPISSYDTNKPLPVMTTSTATVTVSQQPTSTVSSAKLNGFANTSAYSQPIQPQQQQTAAPVVSTIMPQIDKLTGQPVPAPRRSNSVPQNEGVGSETGITATASHNGKIPHTDAKIGITSTPSNTATATDTTEAQFCLNN</sequence>
<feature type="region of interest" description="Disordered" evidence="1">
    <location>
        <begin position="11"/>
        <end position="61"/>
    </location>
</feature>
<evidence type="ECO:0000259" key="2">
    <source>
        <dbReference type="PROSITE" id="PS50106"/>
    </source>
</evidence>
<dbReference type="STRING" id="7395.A0A1A9VQR4"/>
<feature type="compositionally biased region" description="Low complexity" evidence="1">
    <location>
        <begin position="557"/>
        <end position="570"/>
    </location>
</feature>
<protein>
    <recommendedName>
        <fullName evidence="2">PDZ domain-containing protein</fullName>
    </recommendedName>
</protein>
<dbReference type="GO" id="GO:0098887">
    <property type="term" value="P:neurotransmitter receptor transport, endosome to postsynaptic membrane"/>
    <property type="evidence" value="ECO:0007669"/>
    <property type="project" value="TreeGrafter"/>
</dbReference>
<dbReference type="GO" id="GO:0016323">
    <property type="term" value="C:basolateral plasma membrane"/>
    <property type="evidence" value="ECO:0007669"/>
    <property type="project" value="TreeGrafter"/>
</dbReference>
<keyword evidence="4" id="KW-1185">Reference proteome</keyword>
<feature type="compositionally biased region" description="Low complexity" evidence="1">
    <location>
        <begin position="41"/>
        <end position="56"/>
    </location>
</feature>
<dbReference type="CDD" id="cd06703">
    <property type="entry name" value="PDZ2_Scribble-like"/>
    <property type="match status" value="1"/>
</dbReference>
<reference evidence="3" key="1">
    <citation type="submission" date="2020-05" db="UniProtKB">
        <authorList>
            <consortium name="EnsemblMetazoa"/>
        </authorList>
    </citation>
    <scope>IDENTIFICATION</scope>
    <source>
        <strain evidence="3">TTRI</strain>
    </source>
</reference>
<dbReference type="GO" id="GO:0014069">
    <property type="term" value="C:postsynaptic density"/>
    <property type="evidence" value="ECO:0007669"/>
    <property type="project" value="TreeGrafter"/>
</dbReference>
<dbReference type="SMART" id="SM00228">
    <property type="entry name" value="PDZ"/>
    <property type="match status" value="2"/>
</dbReference>
<evidence type="ECO:0000256" key="1">
    <source>
        <dbReference type="SAM" id="MobiDB-lite"/>
    </source>
</evidence>
<dbReference type="InterPro" id="IPR036034">
    <property type="entry name" value="PDZ_sf"/>
</dbReference>
<feature type="compositionally biased region" description="Polar residues" evidence="1">
    <location>
        <begin position="11"/>
        <end position="40"/>
    </location>
</feature>
<dbReference type="EnsemblMetazoa" id="GAUT044590-RA">
    <property type="protein sequence ID" value="GAUT044590-PA"/>
    <property type="gene ID" value="GAUT044590"/>
</dbReference>
<feature type="region of interest" description="Disordered" evidence="1">
    <location>
        <begin position="512"/>
        <end position="578"/>
    </location>
</feature>
<organism evidence="3 4">
    <name type="scientific">Glossina austeni</name>
    <name type="common">Savannah tsetse fly</name>
    <dbReference type="NCBI Taxonomy" id="7395"/>
    <lineage>
        <taxon>Eukaryota</taxon>
        <taxon>Metazoa</taxon>
        <taxon>Ecdysozoa</taxon>
        <taxon>Arthropoda</taxon>
        <taxon>Hexapoda</taxon>
        <taxon>Insecta</taxon>
        <taxon>Pterygota</taxon>
        <taxon>Neoptera</taxon>
        <taxon>Endopterygota</taxon>
        <taxon>Diptera</taxon>
        <taxon>Brachycera</taxon>
        <taxon>Muscomorpha</taxon>
        <taxon>Hippoboscoidea</taxon>
        <taxon>Glossinidae</taxon>
        <taxon>Glossina</taxon>
    </lineage>
</organism>
<feature type="domain" description="PDZ" evidence="2">
    <location>
        <begin position="303"/>
        <end position="393"/>
    </location>
</feature>
<dbReference type="FunFam" id="2.30.42.10:FF:000153">
    <property type="entry name" value="Scribbled, isoform T"/>
    <property type="match status" value="1"/>
</dbReference>